<accession>A0A9D5DNL1</accession>
<feature type="transmembrane region" description="Helical" evidence="8">
    <location>
        <begin position="446"/>
        <end position="466"/>
    </location>
</feature>
<keyword evidence="3" id="KW-0813">Transport</keyword>
<comment type="subcellular location">
    <subcellularLocation>
        <location evidence="1">Cell membrane</location>
        <topology evidence="1">Multi-pass membrane protein</topology>
    </subcellularLocation>
</comment>
<protein>
    <submittedName>
        <fullName evidence="9">BCCT transporter</fullName>
    </submittedName>
</protein>
<dbReference type="Proteomes" id="UP000051061">
    <property type="component" value="Unassembled WGS sequence"/>
</dbReference>
<keyword evidence="10" id="KW-1185">Reference proteome</keyword>
<dbReference type="PANTHER" id="PTHR30047:SF7">
    <property type="entry name" value="HIGH-AFFINITY CHOLINE TRANSPORT PROTEIN"/>
    <property type="match status" value="1"/>
</dbReference>
<evidence type="ECO:0000256" key="1">
    <source>
        <dbReference type="ARBA" id="ARBA00004651"/>
    </source>
</evidence>
<evidence type="ECO:0000256" key="3">
    <source>
        <dbReference type="ARBA" id="ARBA00022448"/>
    </source>
</evidence>
<sequence length="517" mass="56106">MAKGQQKVLQTVNWPVFIMSGGFLLLFVVMAFTNMELTSFIVDKGFQLAITYFGGYWQVLLLATFLVGAVLAFSKLGSVRIGKLDKPEMGFFKYLAIVVTTGLGAGGVFWAAAEPLYYFLEAPPTYSGIIETTNDAIQVALAQSFISWGFSAWAVYGAICSIVMVYAHNHKGMPLKPRTILYPILGDRIQDSKWGTAVDVFCIIGAAAGTIGPIGFLGLQVSYGVNALFGWPDTYVTQVTIILTLTSIVLLSTLTGIEKGIQWLSKVNVNTALFIGVFLVLFGPGIFLIDSYISATGTYLSHFIEMTTFRGDNEWSGAWMLFFFGWFIGFGPMVALMVARISRGRTIRELFLVVAIITPILTNIWFTILGGSGIFYEIQTPGSIATPLEENGLPAAIIAIASQMPLGSMMPFLFLLLTILFVVTTVDTMSYSLAMSVTGKGNPAKSIRFFWASIMSIIAMILINVGNGGVNALQSFVVIAAVPVSLILLPLLWGAPKIAFLLAKEQGIISSEEKNNK</sequence>
<feature type="transmembrane region" description="Helical" evidence="8">
    <location>
        <begin position="12"/>
        <end position="35"/>
    </location>
</feature>
<feature type="transmembrane region" description="Helical" evidence="8">
    <location>
        <begin position="315"/>
        <end position="338"/>
    </location>
</feature>
<evidence type="ECO:0000256" key="2">
    <source>
        <dbReference type="ARBA" id="ARBA00005658"/>
    </source>
</evidence>
<comment type="similarity">
    <text evidence="2">Belongs to the BCCT transporter (TC 2.A.15) family.</text>
</comment>
<keyword evidence="4" id="KW-1003">Cell membrane</keyword>
<comment type="caution">
    <text evidence="9">The sequence shown here is derived from an EMBL/GenBank/DDBJ whole genome shotgun (WGS) entry which is preliminary data.</text>
</comment>
<feature type="transmembrane region" description="Helical" evidence="8">
    <location>
        <begin position="472"/>
        <end position="494"/>
    </location>
</feature>
<evidence type="ECO:0000313" key="9">
    <source>
        <dbReference type="EMBL" id="KQL55576.1"/>
    </source>
</evidence>
<keyword evidence="6 8" id="KW-1133">Transmembrane helix</keyword>
<feature type="transmembrane region" description="Helical" evidence="8">
    <location>
        <begin position="145"/>
        <end position="167"/>
    </location>
</feature>
<reference evidence="9 10" key="1">
    <citation type="submission" date="2015-09" db="EMBL/GenBank/DDBJ databases">
        <title>Genome sequencing project for genomic taxonomy and phylogenomics of Bacillus-like bacteria.</title>
        <authorList>
            <person name="Liu B."/>
            <person name="Wang J."/>
            <person name="Zhu Y."/>
            <person name="Liu G."/>
            <person name="Chen Q."/>
            <person name="Chen Z."/>
            <person name="Lan J."/>
            <person name="Che J."/>
            <person name="Ge C."/>
            <person name="Shi H."/>
            <person name="Pan Z."/>
            <person name="Liu X."/>
        </authorList>
    </citation>
    <scope>NUCLEOTIDE SEQUENCE [LARGE SCALE GENOMIC DNA]</scope>
    <source>
        <strain evidence="9 10">DSM 19153</strain>
    </source>
</reference>
<dbReference type="EMBL" id="LJJD01000039">
    <property type="protein sequence ID" value="KQL55576.1"/>
    <property type="molecule type" value="Genomic_DNA"/>
</dbReference>
<dbReference type="InterPro" id="IPR000060">
    <property type="entry name" value="BCCT_transptr"/>
</dbReference>
<evidence type="ECO:0000313" key="10">
    <source>
        <dbReference type="Proteomes" id="UP000051061"/>
    </source>
</evidence>
<feature type="transmembrane region" description="Helical" evidence="8">
    <location>
        <begin position="412"/>
        <end position="434"/>
    </location>
</feature>
<evidence type="ECO:0000256" key="4">
    <source>
        <dbReference type="ARBA" id="ARBA00022475"/>
    </source>
</evidence>
<keyword evidence="5 8" id="KW-0812">Transmembrane</keyword>
<feature type="transmembrane region" description="Helical" evidence="8">
    <location>
        <begin position="94"/>
        <end position="113"/>
    </location>
</feature>
<dbReference type="PANTHER" id="PTHR30047">
    <property type="entry name" value="HIGH-AFFINITY CHOLINE TRANSPORT PROTEIN-RELATED"/>
    <property type="match status" value="1"/>
</dbReference>
<feature type="transmembrane region" description="Helical" evidence="8">
    <location>
        <begin position="235"/>
        <end position="257"/>
    </location>
</feature>
<name>A0A9D5DNL1_9BACI</name>
<feature type="transmembrane region" description="Helical" evidence="8">
    <location>
        <begin position="350"/>
        <end position="376"/>
    </location>
</feature>
<feature type="transmembrane region" description="Helical" evidence="8">
    <location>
        <begin position="269"/>
        <end position="295"/>
    </location>
</feature>
<dbReference type="GO" id="GO:0005886">
    <property type="term" value="C:plasma membrane"/>
    <property type="evidence" value="ECO:0007669"/>
    <property type="project" value="UniProtKB-SubCell"/>
</dbReference>
<evidence type="ECO:0000256" key="6">
    <source>
        <dbReference type="ARBA" id="ARBA00022989"/>
    </source>
</evidence>
<feature type="transmembrane region" description="Helical" evidence="8">
    <location>
        <begin position="55"/>
        <end position="73"/>
    </location>
</feature>
<keyword evidence="7 8" id="KW-0472">Membrane</keyword>
<proteinExistence type="inferred from homology"/>
<evidence type="ECO:0000256" key="5">
    <source>
        <dbReference type="ARBA" id="ARBA00022692"/>
    </source>
</evidence>
<dbReference type="Pfam" id="PF02028">
    <property type="entry name" value="BCCT"/>
    <property type="match status" value="1"/>
</dbReference>
<organism evidence="9 10">
    <name type="scientific">Alkalicoccobacillus plakortidis</name>
    <dbReference type="NCBI Taxonomy" id="444060"/>
    <lineage>
        <taxon>Bacteria</taxon>
        <taxon>Bacillati</taxon>
        <taxon>Bacillota</taxon>
        <taxon>Bacilli</taxon>
        <taxon>Bacillales</taxon>
        <taxon>Bacillaceae</taxon>
        <taxon>Alkalicoccobacillus</taxon>
    </lineage>
</organism>
<evidence type="ECO:0000256" key="8">
    <source>
        <dbReference type="SAM" id="Phobius"/>
    </source>
</evidence>
<feature type="transmembrane region" description="Helical" evidence="8">
    <location>
        <begin position="198"/>
        <end position="223"/>
    </location>
</feature>
<evidence type="ECO:0000256" key="7">
    <source>
        <dbReference type="ARBA" id="ARBA00023136"/>
    </source>
</evidence>
<dbReference type="AlphaFoldDB" id="A0A9D5DNL1"/>
<dbReference type="GO" id="GO:0022857">
    <property type="term" value="F:transmembrane transporter activity"/>
    <property type="evidence" value="ECO:0007669"/>
    <property type="project" value="InterPro"/>
</dbReference>
<gene>
    <name evidence="9" type="ORF">AN965_18095</name>
</gene>